<evidence type="ECO:0000313" key="2">
    <source>
        <dbReference type="Proteomes" id="UP000062973"/>
    </source>
</evidence>
<reference evidence="1 2" key="1">
    <citation type="submission" date="2014-07" db="EMBL/GenBank/DDBJ databases">
        <title>Whole Genome Sequence of the Amycolatopsis methanolica 239.</title>
        <authorList>
            <person name="Tang B."/>
        </authorList>
    </citation>
    <scope>NUCLEOTIDE SEQUENCE [LARGE SCALE GENOMIC DNA]</scope>
    <source>
        <strain evidence="1 2">239</strain>
    </source>
</reference>
<dbReference type="EMBL" id="CP009110">
    <property type="protein sequence ID" value="AIJ21638.1"/>
    <property type="molecule type" value="Genomic_DNA"/>
</dbReference>
<gene>
    <name evidence="1" type="ORF">AMETH_1546</name>
</gene>
<dbReference type="Pfam" id="PF00132">
    <property type="entry name" value="Hexapep"/>
    <property type="match status" value="2"/>
</dbReference>
<dbReference type="CDD" id="cd04645">
    <property type="entry name" value="LbH_gamma_CA_like"/>
    <property type="match status" value="1"/>
</dbReference>
<dbReference type="InterPro" id="IPR001451">
    <property type="entry name" value="Hexapep"/>
</dbReference>
<dbReference type="SUPFAM" id="SSF51161">
    <property type="entry name" value="Trimeric LpxA-like enzymes"/>
    <property type="match status" value="1"/>
</dbReference>
<organism evidence="1 2">
    <name type="scientific">Amycolatopsis methanolica 239</name>
    <dbReference type="NCBI Taxonomy" id="1068978"/>
    <lineage>
        <taxon>Bacteria</taxon>
        <taxon>Bacillati</taxon>
        <taxon>Actinomycetota</taxon>
        <taxon>Actinomycetes</taxon>
        <taxon>Pseudonocardiales</taxon>
        <taxon>Pseudonocardiaceae</taxon>
        <taxon>Amycolatopsis</taxon>
        <taxon>Amycolatopsis methanolica group</taxon>
    </lineage>
</organism>
<dbReference type="PATRIC" id="fig|1068978.7.peg.1629"/>
<dbReference type="InterPro" id="IPR050484">
    <property type="entry name" value="Transf_Hexapept/Carb_Anhydrase"/>
</dbReference>
<keyword evidence="1" id="KW-0808">Transferase</keyword>
<dbReference type="HOGENOM" id="CLU_064827_4_1_11"/>
<dbReference type="RefSeq" id="WP_017987498.1">
    <property type="nucleotide sequence ID" value="NZ_AQUL01000001.1"/>
</dbReference>
<sequence length="173" mass="18072">MAIYALGELTPSIHPTAFVHPDATVIGDVRIGPNASVWPQTVLRGDNGYIEIGERSNVQDGCVLHCTAQDPTVLGPSSAIGHAVHVEGARIGSGCLIASGSVVLNGSVIEDGAMVGAGAVLSYSSHVPSGHIALGVPAKVRENKSFGPEKIQRVVDGYVERAQWFRGALRRID</sequence>
<dbReference type="Gene3D" id="2.160.10.10">
    <property type="entry name" value="Hexapeptide repeat proteins"/>
    <property type="match status" value="1"/>
</dbReference>
<dbReference type="eggNOG" id="COG0663">
    <property type="taxonomic scope" value="Bacteria"/>
</dbReference>
<dbReference type="InterPro" id="IPR011004">
    <property type="entry name" value="Trimer_LpxA-like_sf"/>
</dbReference>
<accession>A0A076MLI9</accession>
<dbReference type="PANTHER" id="PTHR13061">
    <property type="entry name" value="DYNACTIN SUBUNIT P25"/>
    <property type="match status" value="1"/>
</dbReference>
<name>A0A076MLI9_AMYME</name>
<dbReference type="PANTHER" id="PTHR13061:SF29">
    <property type="entry name" value="GAMMA CARBONIC ANHYDRASE-LIKE 1, MITOCHONDRIAL-RELATED"/>
    <property type="match status" value="1"/>
</dbReference>
<dbReference type="GO" id="GO:0016740">
    <property type="term" value="F:transferase activity"/>
    <property type="evidence" value="ECO:0007669"/>
    <property type="project" value="UniProtKB-KW"/>
</dbReference>
<evidence type="ECO:0000313" key="1">
    <source>
        <dbReference type="EMBL" id="AIJ21638.1"/>
    </source>
</evidence>
<dbReference type="InterPro" id="IPR047324">
    <property type="entry name" value="LbH_gamma_CA-like"/>
</dbReference>
<dbReference type="STRING" id="1068978.AMETH_1546"/>
<protein>
    <submittedName>
        <fullName evidence="1">Carbonic anhydrase/acetyltransferase</fullName>
    </submittedName>
</protein>
<keyword evidence="2" id="KW-1185">Reference proteome</keyword>
<dbReference type="AlphaFoldDB" id="A0A076MLI9"/>
<dbReference type="OrthoDB" id="9803036at2"/>
<dbReference type="Proteomes" id="UP000062973">
    <property type="component" value="Chromosome"/>
</dbReference>
<dbReference type="KEGG" id="amq:AMETH_1546"/>
<proteinExistence type="predicted"/>